<dbReference type="EMBL" id="FTPD01000015">
    <property type="protein sequence ID" value="SIT55452.1"/>
    <property type="molecule type" value="Genomic_DNA"/>
</dbReference>
<dbReference type="STRING" id="1631249.BQ8794_220016"/>
<name>A0A1R3V6F8_9HYPH</name>
<evidence type="ECO:0000256" key="1">
    <source>
        <dbReference type="SAM" id="MobiDB-lite"/>
    </source>
</evidence>
<gene>
    <name evidence="2" type="ORF">BQ8794_220016</name>
</gene>
<evidence type="ECO:0000313" key="3">
    <source>
        <dbReference type="Proteomes" id="UP000188388"/>
    </source>
</evidence>
<accession>A0A1R3V6F8</accession>
<feature type="region of interest" description="Disordered" evidence="1">
    <location>
        <begin position="27"/>
        <end position="72"/>
    </location>
</feature>
<organism evidence="2 3">
    <name type="scientific">Mesorhizobium prunaredense</name>
    <dbReference type="NCBI Taxonomy" id="1631249"/>
    <lineage>
        <taxon>Bacteria</taxon>
        <taxon>Pseudomonadati</taxon>
        <taxon>Pseudomonadota</taxon>
        <taxon>Alphaproteobacteria</taxon>
        <taxon>Hyphomicrobiales</taxon>
        <taxon>Phyllobacteriaceae</taxon>
        <taxon>Mesorhizobium</taxon>
    </lineage>
</organism>
<dbReference type="AlphaFoldDB" id="A0A1R3V6F8"/>
<reference evidence="3" key="1">
    <citation type="submission" date="2017-01" db="EMBL/GenBank/DDBJ databases">
        <authorList>
            <person name="Brunel B."/>
        </authorList>
    </citation>
    <scope>NUCLEOTIDE SEQUENCE [LARGE SCALE GENOMIC DNA]</scope>
</reference>
<evidence type="ECO:0000313" key="2">
    <source>
        <dbReference type="EMBL" id="SIT55452.1"/>
    </source>
</evidence>
<dbReference type="Proteomes" id="UP000188388">
    <property type="component" value="Unassembled WGS sequence"/>
</dbReference>
<proteinExistence type="predicted"/>
<sequence>MDLTAEVAPEALHELAAMYARKRRSVARNPEAIHPGRRDLPSCGLRPAGGSARTSVRKTSSERSKRWRKPLA</sequence>
<keyword evidence="3" id="KW-1185">Reference proteome</keyword>
<protein>
    <submittedName>
        <fullName evidence="2">Uncharacterized protein</fullName>
    </submittedName>
</protein>